<accession>A0A835JU93</accession>
<evidence type="ECO:0000313" key="1">
    <source>
        <dbReference type="EMBL" id="KAF9677595.1"/>
    </source>
</evidence>
<dbReference type="Proteomes" id="UP000657918">
    <property type="component" value="Chromosome 8"/>
</dbReference>
<organism evidence="1 2">
    <name type="scientific">Salix dunnii</name>
    <dbReference type="NCBI Taxonomy" id="1413687"/>
    <lineage>
        <taxon>Eukaryota</taxon>
        <taxon>Viridiplantae</taxon>
        <taxon>Streptophyta</taxon>
        <taxon>Embryophyta</taxon>
        <taxon>Tracheophyta</taxon>
        <taxon>Spermatophyta</taxon>
        <taxon>Magnoliopsida</taxon>
        <taxon>eudicotyledons</taxon>
        <taxon>Gunneridae</taxon>
        <taxon>Pentapetalae</taxon>
        <taxon>rosids</taxon>
        <taxon>fabids</taxon>
        <taxon>Malpighiales</taxon>
        <taxon>Salicaceae</taxon>
        <taxon>Saliceae</taxon>
        <taxon>Salix</taxon>
    </lineage>
</organism>
<name>A0A835JU93_9ROSI</name>
<reference evidence="1 2" key="1">
    <citation type="submission" date="2020-10" db="EMBL/GenBank/DDBJ databases">
        <title>Plant Genome Project.</title>
        <authorList>
            <person name="Zhang R.-G."/>
        </authorList>
    </citation>
    <scope>NUCLEOTIDE SEQUENCE [LARGE SCALE GENOMIC DNA]</scope>
    <source>
        <strain evidence="1">FAFU-HL-1</strain>
        <tissue evidence="1">Leaf</tissue>
    </source>
</reference>
<keyword evidence="2" id="KW-1185">Reference proteome</keyword>
<comment type="caution">
    <text evidence="1">The sequence shown here is derived from an EMBL/GenBank/DDBJ whole genome shotgun (WGS) entry which is preliminary data.</text>
</comment>
<gene>
    <name evidence="1" type="ORF">SADUNF_Sadunf08G0124000</name>
</gene>
<proteinExistence type="predicted"/>
<sequence>MLTWYTSTQNPVTSPFFQFSLDHSLLEEILIIIEATFKSFSRALRQATEYDPQRLWTVLRNSKAQLSHYAQLKRGSIAIIMLHYYFKNDGLNSKVM</sequence>
<evidence type="ECO:0000313" key="2">
    <source>
        <dbReference type="Proteomes" id="UP000657918"/>
    </source>
</evidence>
<dbReference type="EMBL" id="JADGMS010000008">
    <property type="protein sequence ID" value="KAF9677595.1"/>
    <property type="molecule type" value="Genomic_DNA"/>
</dbReference>
<dbReference type="OrthoDB" id="543314at2759"/>
<dbReference type="AlphaFoldDB" id="A0A835JU93"/>
<protein>
    <submittedName>
        <fullName evidence="1">Uncharacterized protein</fullName>
    </submittedName>
</protein>